<reference evidence="7 8" key="1">
    <citation type="submission" date="2018-10" db="EMBL/GenBank/DDBJ databases">
        <authorList>
            <person name="Chen W.-M."/>
        </authorList>
    </citation>
    <scope>NUCLEOTIDE SEQUENCE [LARGE SCALE GENOMIC DNA]</scope>
    <source>
        <strain evidence="7 8">H-5</strain>
    </source>
</reference>
<dbReference type="GO" id="GO:0005886">
    <property type="term" value="C:plasma membrane"/>
    <property type="evidence" value="ECO:0007669"/>
    <property type="project" value="UniProtKB-ARBA"/>
</dbReference>
<comment type="similarity">
    <text evidence="2">Belongs to the CbiQ family.</text>
</comment>
<accession>A0A3N0V5K9</accession>
<dbReference type="Proteomes" id="UP000275137">
    <property type="component" value="Unassembled WGS sequence"/>
</dbReference>
<feature type="transmembrane region" description="Helical" evidence="6">
    <location>
        <begin position="72"/>
        <end position="94"/>
    </location>
</feature>
<evidence type="ECO:0000256" key="1">
    <source>
        <dbReference type="ARBA" id="ARBA00004141"/>
    </source>
</evidence>
<evidence type="ECO:0000256" key="4">
    <source>
        <dbReference type="ARBA" id="ARBA00022989"/>
    </source>
</evidence>
<dbReference type="Pfam" id="PF02361">
    <property type="entry name" value="CbiQ"/>
    <property type="match status" value="1"/>
</dbReference>
<comment type="caution">
    <text evidence="7">The sequence shown here is derived from an EMBL/GenBank/DDBJ whole genome shotgun (WGS) entry which is preliminary data.</text>
</comment>
<evidence type="ECO:0000313" key="8">
    <source>
        <dbReference type="Proteomes" id="UP000275137"/>
    </source>
</evidence>
<evidence type="ECO:0000313" key="7">
    <source>
        <dbReference type="EMBL" id="ROH88049.1"/>
    </source>
</evidence>
<dbReference type="InterPro" id="IPR003339">
    <property type="entry name" value="ABC/ECF_trnsptr_transmembrane"/>
</dbReference>
<keyword evidence="5 6" id="KW-0472">Membrane</keyword>
<evidence type="ECO:0000256" key="6">
    <source>
        <dbReference type="SAM" id="Phobius"/>
    </source>
</evidence>
<feature type="transmembrane region" description="Helical" evidence="6">
    <location>
        <begin position="12"/>
        <end position="29"/>
    </location>
</feature>
<proteinExistence type="inferred from homology"/>
<keyword evidence="8" id="KW-1185">Reference proteome</keyword>
<dbReference type="AlphaFoldDB" id="A0A3N0V5K9"/>
<evidence type="ECO:0000256" key="2">
    <source>
        <dbReference type="ARBA" id="ARBA00008564"/>
    </source>
</evidence>
<gene>
    <name evidence="7" type="ORF">ED236_00745</name>
</gene>
<dbReference type="EMBL" id="RJVP01000001">
    <property type="protein sequence ID" value="ROH88049.1"/>
    <property type="molecule type" value="Genomic_DNA"/>
</dbReference>
<evidence type="ECO:0000256" key="3">
    <source>
        <dbReference type="ARBA" id="ARBA00022692"/>
    </source>
</evidence>
<feature type="transmembrane region" description="Helical" evidence="6">
    <location>
        <begin position="41"/>
        <end position="60"/>
    </location>
</feature>
<sequence length="191" mass="21255">MAIAVADSGLVQLLLLAAPVAVWLYFGSWPRFVSMLRRSRLLLLSLLLIYAWTTPGEYLPGWPLWLAPSYEGLAAGGLQLLRLALMLAALSLLLQTTSREQFIAGLLQLASPLRFVGLDPQRFAARLWLTLHYLEEMPPRQSLQLAFAQLQAPPSEPQSLHTIHLQLAPWRKTDTVLLLLGVILTVLVCVL</sequence>
<keyword evidence="4 6" id="KW-1133">Transmembrane helix</keyword>
<name>A0A3N0V5K9_9PROT</name>
<comment type="subcellular location">
    <subcellularLocation>
        <location evidence="1">Membrane</location>
        <topology evidence="1">Multi-pass membrane protein</topology>
    </subcellularLocation>
</comment>
<protein>
    <recommendedName>
        <fullName evidence="9">Energy-coupling factor transporter transmembrane protein EcfT</fullName>
    </recommendedName>
</protein>
<evidence type="ECO:0008006" key="9">
    <source>
        <dbReference type="Google" id="ProtNLM"/>
    </source>
</evidence>
<evidence type="ECO:0000256" key="5">
    <source>
        <dbReference type="ARBA" id="ARBA00023136"/>
    </source>
</evidence>
<organism evidence="7 8">
    <name type="scientific">Pseudomethylobacillus aquaticus</name>
    <dbReference type="NCBI Taxonomy" id="2676064"/>
    <lineage>
        <taxon>Bacteria</taxon>
        <taxon>Pseudomonadati</taxon>
        <taxon>Pseudomonadota</taxon>
        <taxon>Betaproteobacteria</taxon>
        <taxon>Nitrosomonadales</taxon>
        <taxon>Methylophilaceae</taxon>
        <taxon>Pseudomethylobacillus</taxon>
    </lineage>
</organism>
<keyword evidence="3 6" id="KW-0812">Transmembrane</keyword>